<gene>
    <name evidence="2" type="ORF">G5V58_22565</name>
</gene>
<proteinExistence type="predicted"/>
<dbReference type="AlphaFoldDB" id="A0A6G6WIV1"/>
<evidence type="ECO:0000256" key="1">
    <source>
        <dbReference type="SAM" id="Coils"/>
    </source>
</evidence>
<accession>A0A6G6WIV1</accession>
<dbReference type="EMBL" id="CP049257">
    <property type="protein sequence ID" value="QIG45174.1"/>
    <property type="molecule type" value="Genomic_DNA"/>
</dbReference>
<dbReference type="RefSeq" id="WP_165237473.1">
    <property type="nucleotide sequence ID" value="NZ_CP049257.1"/>
</dbReference>
<keyword evidence="3" id="KW-1185">Reference proteome</keyword>
<evidence type="ECO:0000313" key="3">
    <source>
        <dbReference type="Proteomes" id="UP000502996"/>
    </source>
</evidence>
<reference evidence="2 3" key="1">
    <citation type="submission" date="2020-02" db="EMBL/GenBank/DDBJ databases">
        <title>Full genome sequence of Nocardioides sp. R-3366.</title>
        <authorList>
            <person name="Im W.-T."/>
        </authorList>
    </citation>
    <scope>NUCLEOTIDE SEQUENCE [LARGE SCALE GENOMIC DNA]</scope>
    <source>
        <strain evidence="2 3">R-3366</strain>
    </source>
</reference>
<name>A0A6G6WIV1_9ACTN</name>
<keyword evidence="1" id="KW-0175">Coiled coil</keyword>
<dbReference type="Proteomes" id="UP000502996">
    <property type="component" value="Chromosome"/>
</dbReference>
<sequence length="151" mass="16286">MRLPTLPGPRDVVTLAEQVAGVVPRLTRLLGDAELLLADARATLRRIEQTRRDAEAVVVAVAGTELRATDLVAAAEALFLRMAPTLERTADVVDPATVEAAVGLLEELRTVAPDLHDLLDASVELNELLTHLPGMGRVKRKVEEEQQEDAG</sequence>
<feature type="coiled-coil region" evidence="1">
    <location>
        <begin position="30"/>
        <end position="57"/>
    </location>
</feature>
<evidence type="ECO:0000313" key="2">
    <source>
        <dbReference type="EMBL" id="QIG45174.1"/>
    </source>
</evidence>
<protein>
    <submittedName>
        <fullName evidence="2">Uncharacterized protein</fullName>
    </submittedName>
</protein>
<organism evidence="2 3">
    <name type="scientific">Nocardioides anomalus</name>
    <dbReference type="NCBI Taxonomy" id="2712223"/>
    <lineage>
        <taxon>Bacteria</taxon>
        <taxon>Bacillati</taxon>
        <taxon>Actinomycetota</taxon>
        <taxon>Actinomycetes</taxon>
        <taxon>Propionibacteriales</taxon>
        <taxon>Nocardioidaceae</taxon>
        <taxon>Nocardioides</taxon>
    </lineage>
</organism>
<dbReference type="KEGG" id="nano:G5V58_22565"/>